<dbReference type="InterPro" id="IPR018247">
    <property type="entry name" value="EF_Hand_1_Ca_BS"/>
</dbReference>
<feature type="domain" description="EF-hand" evidence="13">
    <location>
        <begin position="648"/>
        <end position="683"/>
    </location>
</feature>
<dbReference type="Pfam" id="PF13499">
    <property type="entry name" value="EF-hand_7"/>
    <property type="match status" value="2"/>
</dbReference>
<dbReference type="GO" id="GO:0090560">
    <property type="term" value="F:2-(3-amino-3-carboxypropyl)histidine synthase activity"/>
    <property type="evidence" value="ECO:0007669"/>
    <property type="project" value="InterPro"/>
</dbReference>
<evidence type="ECO:0000256" key="12">
    <source>
        <dbReference type="SAM" id="MobiDB-lite"/>
    </source>
</evidence>
<keyword evidence="11" id="KW-0175">Coiled coil</keyword>
<comment type="cofactor">
    <cofactor evidence="1">
        <name>[4Fe-4S] cluster</name>
        <dbReference type="ChEBI" id="CHEBI:49883"/>
    </cofactor>
</comment>
<feature type="region of interest" description="Disordered" evidence="12">
    <location>
        <begin position="512"/>
        <end position="541"/>
    </location>
</feature>
<evidence type="ECO:0000256" key="10">
    <source>
        <dbReference type="ARBA" id="ARBA00054092"/>
    </source>
</evidence>
<dbReference type="UniPathway" id="UPA00559"/>
<dbReference type="InterPro" id="IPR002048">
    <property type="entry name" value="EF_hand_dom"/>
</dbReference>
<keyword evidence="5" id="KW-0677">Repeat</keyword>
<evidence type="ECO:0000256" key="2">
    <source>
        <dbReference type="ARBA" id="ARBA00005156"/>
    </source>
</evidence>
<comment type="caution">
    <text evidence="14">The sequence shown here is derived from an EMBL/GenBank/DDBJ whole genome shotgun (WGS) entry which is preliminary data.</text>
</comment>
<dbReference type="Gene3D" id="3.40.50.11860">
    <property type="entry name" value="Diphthamide synthesis DPH1/DPH2 domain 3"/>
    <property type="match status" value="1"/>
</dbReference>
<organism evidence="14 15">
    <name type="scientific">Pichia kudriavzevii</name>
    <name type="common">Yeast</name>
    <name type="synonym">Issatchenkia orientalis</name>
    <dbReference type="NCBI Taxonomy" id="4909"/>
    <lineage>
        <taxon>Eukaryota</taxon>
        <taxon>Fungi</taxon>
        <taxon>Dikarya</taxon>
        <taxon>Ascomycota</taxon>
        <taxon>Saccharomycotina</taxon>
        <taxon>Pichiomycetes</taxon>
        <taxon>Pichiales</taxon>
        <taxon>Pichiaceae</taxon>
        <taxon>Pichia</taxon>
    </lineage>
</organism>
<dbReference type="PANTHER" id="PTHR10762:SF2">
    <property type="entry name" value="2-(3-AMINO-3-CARBOXYPROPYL)HISTIDINE SYNTHASE SUBUNIT 2"/>
    <property type="match status" value="1"/>
</dbReference>
<feature type="compositionally biased region" description="Basic and acidic residues" evidence="12">
    <location>
        <begin position="512"/>
        <end position="533"/>
    </location>
</feature>
<dbReference type="VEuPathDB" id="FungiDB:C5L36_0B11420"/>
<dbReference type="PROSITE" id="PS00018">
    <property type="entry name" value="EF_HAND_1"/>
    <property type="match status" value="4"/>
</dbReference>
<dbReference type="VEuPathDB" id="FungiDB:C5L36_0B11430"/>
<gene>
    <name evidence="14" type="ORF">CAS74_004616</name>
</gene>
<dbReference type="InterPro" id="IPR042265">
    <property type="entry name" value="DPH1/DPH2_3"/>
</dbReference>
<feature type="compositionally biased region" description="Low complexity" evidence="12">
    <location>
        <begin position="1239"/>
        <end position="1255"/>
    </location>
</feature>
<proteinExistence type="inferred from homology"/>
<dbReference type="CDD" id="cd00051">
    <property type="entry name" value="EFh"/>
    <property type="match status" value="1"/>
</dbReference>
<dbReference type="GO" id="GO:0051536">
    <property type="term" value="F:iron-sulfur cluster binding"/>
    <property type="evidence" value="ECO:0007669"/>
    <property type="project" value="UniProtKB-KW"/>
</dbReference>
<evidence type="ECO:0000256" key="4">
    <source>
        <dbReference type="ARBA" id="ARBA00022723"/>
    </source>
</evidence>
<reference evidence="14 15" key="1">
    <citation type="submission" date="2017-05" db="EMBL/GenBank/DDBJ databases">
        <title>The Genome Sequence of Candida krusei Ckrusei653.</title>
        <authorList>
            <person name="Cuomo C."/>
            <person name="Forche A."/>
            <person name="Young S."/>
            <person name="Abouelleil A."/>
            <person name="Cao P."/>
            <person name="Chapman S."/>
            <person name="Cusick C."/>
            <person name="Shea T."/>
            <person name="Nusbaum C."/>
            <person name="Birren B."/>
        </authorList>
    </citation>
    <scope>NUCLEOTIDE SEQUENCE [LARGE SCALE GENOMIC DNA]</scope>
    <source>
        <strain evidence="14 15">Ckrusei653</strain>
    </source>
</reference>
<dbReference type="InterPro" id="IPR011992">
    <property type="entry name" value="EF-hand-dom_pair"/>
</dbReference>
<keyword evidence="6" id="KW-0106">Calcium</keyword>
<evidence type="ECO:0000256" key="8">
    <source>
        <dbReference type="ARBA" id="ARBA00023014"/>
    </source>
</evidence>
<evidence type="ECO:0000256" key="9">
    <source>
        <dbReference type="ARBA" id="ARBA00034128"/>
    </source>
</evidence>
<evidence type="ECO:0000256" key="5">
    <source>
        <dbReference type="ARBA" id="ARBA00022737"/>
    </source>
</evidence>
<keyword evidence="7" id="KW-0408">Iron</keyword>
<evidence type="ECO:0000256" key="3">
    <source>
        <dbReference type="ARBA" id="ARBA00006179"/>
    </source>
</evidence>
<dbReference type="SMART" id="SM00054">
    <property type="entry name" value="EFh"/>
    <property type="match status" value="4"/>
</dbReference>
<dbReference type="PANTHER" id="PTHR10762">
    <property type="entry name" value="DIPHTHAMIDE BIOSYNTHESIS PROTEIN"/>
    <property type="match status" value="1"/>
</dbReference>
<keyword evidence="4" id="KW-0479">Metal-binding</keyword>
<dbReference type="PROSITE" id="PS50222">
    <property type="entry name" value="EF_HAND_2"/>
    <property type="match status" value="4"/>
</dbReference>
<evidence type="ECO:0000256" key="1">
    <source>
        <dbReference type="ARBA" id="ARBA00001966"/>
    </source>
</evidence>
<dbReference type="SFLD" id="SFLDF00408">
    <property type="entry name" value="Diphthamide_biosynthesis_famil"/>
    <property type="match status" value="1"/>
</dbReference>
<evidence type="ECO:0000313" key="14">
    <source>
        <dbReference type="EMBL" id="OUT20368.1"/>
    </source>
</evidence>
<dbReference type="Gene3D" id="1.10.238.10">
    <property type="entry name" value="EF-hand"/>
    <property type="match status" value="1"/>
</dbReference>
<evidence type="ECO:0000313" key="15">
    <source>
        <dbReference type="Proteomes" id="UP000195871"/>
    </source>
</evidence>
<dbReference type="SFLD" id="SFLDS00032">
    <property type="entry name" value="Radical_SAM_3-amino-3-carboxyp"/>
    <property type="match status" value="1"/>
</dbReference>
<dbReference type="GO" id="GO:0017183">
    <property type="term" value="P:protein histidyl modification to diphthamide"/>
    <property type="evidence" value="ECO:0007669"/>
    <property type="project" value="UniProtKB-UniPathway"/>
</dbReference>
<feature type="region of interest" description="Disordered" evidence="12">
    <location>
        <begin position="1202"/>
        <end position="1261"/>
    </location>
</feature>
<feature type="domain" description="EF-hand" evidence="13">
    <location>
        <begin position="758"/>
        <end position="793"/>
    </location>
</feature>
<dbReference type="EMBL" id="NHMM01000008">
    <property type="protein sequence ID" value="OUT20368.1"/>
    <property type="molecule type" value="Genomic_DNA"/>
</dbReference>
<keyword evidence="8" id="KW-0411">Iron-sulfur</keyword>
<dbReference type="GO" id="GO:0005509">
    <property type="term" value="F:calcium ion binding"/>
    <property type="evidence" value="ECO:0007669"/>
    <property type="project" value="InterPro"/>
</dbReference>
<dbReference type="InterPro" id="IPR042263">
    <property type="entry name" value="DPH1/DPH2_1"/>
</dbReference>
<evidence type="ECO:0000256" key="7">
    <source>
        <dbReference type="ARBA" id="ARBA00023004"/>
    </source>
</evidence>
<dbReference type="Gene3D" id="3.40.50.11840">
    <property type="entry name" value="Diphthamide synthesis DPH1/DPH2 domain 1"/>
    <property type="match status" value="1"/>
</dbReference>
<comment type="pathway">
    <text evidence="2">Protein modification; peptidyl-diphthamide biosynthesis.</text>
</comment>
<dbReference type="InterPro" id="IPR010014">
    <property type="entry name" value="DHP2"/>
</dbReference>
<dbReference type="InterPro" id="IPR016435">
    <property type="entry name" value="DPH1/DPH2"/>
</dbReference>
<feature type="coiled-coil region" evidence="11">
    <location>
        <begin position="988"/>
        <end position="1047"/>
    </location>
</feature>
<accession>A0A1Z8JIG5</accession>
<dbReference type="FunFam" id="3.40.50.11860:FF:000001">
    <property type="entry name" value="2-(3-amino-3-carboxypropyl)histidine synthase subunit 2"/>
    <property type="match status" value="1"/>
</dbReference>
<dbReference type="Proteomes" id="UP000195871">
    <property type="component" value="Unassembled WGS sequence"/>
</dbReference>
<feature type="domain" description="EF-hand" evidence="13">
    <location>
        <begin position="717"/>
        <end position="752"/>
    </location>
</feature>
<comment type="subunit">
    <text evidence="9">Component of the 2-(3-amino-3-carboxypropyl)histidine synthase complex composed of DPH1, DPH2, DPH3 and a NADH-dependent reductase, predominantly CBR1.</text>
</comment>
<evidence type="ECO:0000259" key="13">
    <source>
        <dbReference type="PROSITE" id="PS50222"/>
    </source>
</evidence>
<dbReference type="NCBIfam" id="TIGR00322">
    <property type="entry name" value="diphth2_R"/>
    <property type="match status" value="1"/>
</dbReference>
<dbReference type="SUPFAM" id="SSF47473">
    <property type="entry name" value="EF-hand"/>
    <property type="match status" value="1"/>
</dbReference>
<evidence type="ECO:0000256" key="6">
    <source>
        <dbReference type="ARBA" id="ARBA00022837"/>
    </source>
</evidence>
<feature type="compositionally biased region" description="Polar residues" evidence="12">
    <location>
        <begin position="1208"/>
        <end position="1230"/>
    </location>
</feature>
<sequence>MEASGEALIAPALSTAQEEETLFAKVEGLTDKVLREKRRHLGPSYVNDPDINVEKTRNFIDEYYSLKQLADYLNSRDEGTGDLKFPLVSLQFPDELVCDSTIVCQILQDYLNKANKDFHDYNHGKLEPKQVAEEIDFNTSQSMSRDIESAEKTMDNKTCGGNCGSKCKNKSKYNQEVWILADTSYSPCCIDEVAAEHVKADIVVHFGDACLNPVDKIQSCYVFGKPYIDFGKLVQTFRTTYPAKEEKIAIMSDTPYSHVLTQLHQKLKHEYPNLVVAEVDYEKAGKKSKIIDAVSFGNEDGVAIYTANRIIRGIKQEDIYEYLETVDFEDENFMDASKFDGLTQQYSLFHLTRPHDARLLLLSTKFGSLNVVDPLDVELVHDQFPNLMKRYRNMQVARGASTVGILVNTLSLSHTRTLLNQIVKSVVEAGKKHYMFVVGKPNVAKLANFECVDCWCILGCNQSGIVIDTWGDYYKPIITPYELKLALMPQVTWTGKWVTDFEALFERGEGEAEQDNKLNKTAAKEESFEQKNGDDDDDYAPEFDPVTGKLKMNQPLRQLRHLELELETENAFKNSNGVGKQDEIELVHKFSGTLSVGKTVSTSAFGLQNREWTGLGSDFAQEDSSVGALVEDGRTGVARGYTDTVGSEEIDRLAKRFMKLDTDNSGAIDKEEFLAIPGIRQNPLAKRVIDIFDENKGGDIDFKEFVTGLSVFSSAGSVDDKLRFLFKIYDIDNDGFISNGELFIVLRLMVADSLNDVQLQQLVDRTIMDGDSDGDGRLSFAEFKKIIESTSDITTKLSLALSASAQRLTKATDIFGKLDDLEAGREGKNANDDANAAWPMLSSIMQYVTMKKRNLEATTESEDSHERLLGDKSNATGFIPMLPMHNDTILFLKGQAEMILHKSLPQLVDSHEKYIKSGNNLLDVTRKEIIRMLGELSRTYDALGEIYQSEKKSKLEKYDMFLVWIKRKHDINQDINEIIDSSPEGETYSSLLKESKELSYEIDRMERELLHLRKKRKLVNQQLLETKSLLDIKLNKHYNELETLEQKEVLEISFLYKEKLLVSKDMSDVEVFKKLKTQITSLDTLISKTADTQLMFDQAEAYFTDIFEVIKKMENSIQTFINESKLDNIGHVLSTNRDYLIERYAAIVKIEMPGIAIIMKNEIKAIEKAMSILNINFVAYNFDSSSKDFALSQLKLSEDSTEHYPSIPASNTPPSDSNKRFNSTSKSKTLAGSPPPVITAATTTTTTTTATTTAASKPSKSNLNIMGFKSAKVNKYNQLLNEIKSSKGEKTD</sequence>
<comment type="similarity">
    <text evidence="3">Belongs to the DPH1/DPH2 family. DPH2 subfamily.</text>
</comment>
<dbReference type="Pfam" id="PF01866">
    <property type="entry name" value="Diphthamide_syn"/>
    <property type="match status" value="1"/>
</dbReference>
<dbReference type="SFLD" id="SFLDG01121">
    <property type="entry name" value="Diphthamide_biosynthesis"/>
    <property type="match status" value="1"/>
</dbReference>
<dbReference type="VEuPathDB" id="FungiDB:C5L36_0B11410"/>
<dbReference type="NCBIfam" id="TIGR00272">
    <property type="entry name" value="DPH2"/>
    <property type="match status" value="1"/>
</dbReference>
<protein>
    <submittedName>
        <fullName evidence="14">Diphthamide biosynthesis protein 2</fullName>
    </submittedName>
</protein>
<comment type="function">
    <text evidence="10">Required for the first step of diphthamide biosynthesis, a post-translational modification of histidine which occurs in elongation factor 2. DPH1 and DPH2 transfer a 3-amino-3-carboxypropyl (ACP) group from S-adenosyl-L-methionine (SAM) to a histidine residue, the reaction is assisted by a reduction system comprising DPH3 and a NADH-dependent reductase, predominantly CBR1. Facilitates the reduction of the catalytic iron-sulfur cluster found in the DPH1 subunit.</text>
</comment>
<feature type="domain" description="EF-hand" evidence="13">
    <location>
        <begin position="685"/>
        <end position="715"/>
    </location>
</feature>
<dbReference type="FunFam" id="1.10.238.10:FF:000003">
    <property type="entry name" value="Calmodulin A"/>
    <property type="match status" value="1"/>
</dbReference>
<name>A0A1Z8JIG5_PICKU</name>
<evidence type="ECO:0000256" key="11">
    <source>
        <dbReference type="SAM" id="Coils"/>
    </source>
</evidence>